<feature type="region of interest" description="Disordered" evidence="3">
    <location>
        <begin position="2293"/>
        <end position="2334"/>
    </location>
</feature>
<feature type="coiled-coil region" evidence="2">
    <location>
        <begin position="1910"/>
        <end position="1989"/>
    </location>
</feature>
<feature type="compositionally biased region" description="Polar residues" evidence="3">
    <location>
        <begin position="1485"/>
        <end position="1499"/>
    </location>
</feature>
<feature type="compositionally biased region" description="Polar residues" evidence="3">
    <location>
        <begin position="1416"/>
        <end position="1429"/>
    </location>
</feature>
<dbReference type="OMA" id="LIHNMEL"/>
<dbReference type="GO" id="GO:0008017">
    <property type="term" value="F:microtubule binding"/>
    <property type="evidence" value="ECO:0007669"/>
    <property type="project" value="TreeGrafter"/>
</dbReference>
<dbReference type="OrthoDB" id="10038993at2759"/>
<feature type="compositionally biased region" description="Low complexity" evidence="3">
    <location>
        <begin position="2307"/>
        <end position="2331"/>
    </location>
</feature>
<evidence type="ECO:0000256" key="2">
    <source>
        <dbReference type="SAM" id="Coils"/>
    </source>
</evidence>
<feature type="region of interest" description="Disordered" evidence="3">
    <location>
        <begin position="782"/>
        <end position="844"/>
    </location>
</feature>
<feature type="region of interest" description="Disordered" evidence="3">
    <location>
        <begin position="2355"/>
        <end position="2374"/>
    </location>
</feature>
<feature type="compositionally biased region" description="Polar residues" evidence="3">
    <location>
        <begin position="1889"/>
        <end position="1906"/>
    </location>
</feature>
<proteinExistence type="predicted"/>
<feature type="compositionally biased region" description="Low complexity" evidence="3">
    <location>
        <begin position="1430"/>
        <end position="1454"/>
    </location>
</feature>
<gene>
    <name evidence="4" type="ORF">FF38_14400</name>
</gene>
<feature type="compositionally biased region" description="Acidic residues" evidence="3">
    <location>
        <begin position="926"/>
        <end position="936"/>
    </location>
</feature>
<dbReference type="GO" id="GO:0005634">
    <property type="term" value="C:nucleus"/>
    <property type="evidence" value="ECO:0007669"/>
    <property type="project" value="TreeGrafter"/>
</dbReference>
<name>A0A0L0CIJ9_LUCCU</name>
<reference evidence="4 5" key="1">
    <citation type="journal article" date="2015" name="Nat. Commun.">
        <title>Lucilia cuprina genome unlocks parasitic fly biology to underpin future interventions.</title>
        <authorList>
            <person name="Anstead C.A."/>
            <person name="Korhonen P.K."/>
            <person name="Young N.D."/>
            <person name="Hall R.S."/>
            <person name="Jex A.R."/>
            <person name="Murali S.C."/>
            <person name="Hughes D.S."/>
            <person name="Lee S.F."/>
            <person name="Perry T."/>
            <person name="Stroehlein A.J."/>
            <person name="Ansell B.R."/>
            <person name="Breugelmans B."/>
            <person name="Hofmann A."/>
            <person name="Qu J."/>
            <person name="Dugan S."/>
            <person name="Lee S.L."/>
            <person name="Chao H."/>
            <person name="Dinh H."/>
            <person name="Han Y."/>
            <person name="Doddapaneni H.V."/>
            <person name="Worley K.C."/>
            <person name="Muzny D.M."/>
            <person name="Ioannidis P."/>
            <person name="Waterhouse R.M."/>
            <person name="Zdobnov E.M."/>
            <person name="James P.J."/>
            <person name="Bagnall N.H."/>
            <person name="Kotze A.C."/>
            <person name="Gibbs R.A."/>
            <person name="Richards S."/>
            <person name="Batterham P."/>
            <person name="Gasser R.B."/>
        </authorList>
    </citation>
    <scope>NUCLEOTIDE SEQUENCE [LARGE SCALE GENOMIC DNA]</scope>
    <source>
        <strain evidence="4 5">LS</strain>
        <tissue evidence="4">Full body</tissue>
    </source>
</reference>
<evidence type="ECO:0000256" key="1">
    <source>
        <dbReference type="ARBA" id="ARBA00023054"/>
    </source>
</evidence>
<feature type="compositionally biased region" description="Polar residues" evidence="3">
    <location>
        <begin position="2196"/>
        <end position="2214"/>
    </location>
</feature>
<dbReference type="EMBL" id="JRES01000438">
    <property type="protein sequence ID" value="KNC31309.1"/>
    <property type="molecule type" value="Genomic_DNA"/>
</dbReference>
<protein>
    <submittedName>
        <fullName evidence="4">Uncharacterized protein</fullName>
    </submittedName>
</protein>
<organism evidence="4 5">
    <name type="scientific">Lucilia cuprina</name>
    <name type="common">Green bottle fly</name>
    <name type="synonym">Australian sheep blowfly</name>
    <dbReference type="NCBI Taxonomy" id="7375"/>
    <lineage>
        <taxon>Eukaryota</taxon>
        <taxon>Metazoa</taxon>
        <taxon>Ecdysozoa</taxon>
        <taxon>Arthropoda</taxon>
        <taxon>Hexapoda</taxon>
        <taxon>Insecta</taxon>
        <taxon>Pterygota</taxon>
        <taxon>Neoptera</taxon>
        <taxon>Endopterygota</taxon>
        <taxon>Diptera</taxon>
        <taxon>Brachycera</taxon>
        <taxon>Muscomorpha</taxon>
        <taxon>Oestroidea</taxon>
        <taxon>Calliphoridae</taxon>
        <taxon>Luciliinae</taxon>
        <taxon>Lucilia</taxon>
    </lineage>
</organism>
<feature type="coiled-coil region" evidence="2">
    <location>
        <begin position="1750"/>
        <end position="1877"/>
    </location>
</feature>
<dbReference type="GO" id="GO:0005737">
    <property type="term" value="C:cytoplasm"/>
    <property type="evidence" value="ECO:0007669"/>
    <property type="project" value="TreeGrafter"/>
</dbReference>
<dbReference type="PANTHER" id="PTHR24200">
    <property type="entry name" value="TOUCAN, ISOFORM A"/>
    <property type="match status" value="1"/>
</dbReference>
<feature type="compositionally biased region" description="Low complexity" evidence="3">
    <location>
        <begin position="1347"/>
        <end position="1358"/>
    </location>
</feature>
<feature type="region of interest" description="Disordered" evidence="3">
    <location>
        <begin position="1251"/>
        <end position="1288"/>
    </location>
</feature>
<feature type="compositionally biased region" description="Low complexity" evidence="3">
    <location>
        <begin position="1529"/>
        <end position="1561"/>
    </location>
</feature>
<feature type="compositionally biased region" description="Low complexity" evidence="3">
    <location>
        <begin position="984"/>
        <end position="997"/>
    </location>
</feature>
<feature type="compositionally biased region" description="Polar residues" evidence="3">
    <location>
        <begin position="1308"/>
        <end position="1335"/>
    </location>
</feature>
<feature type="compositionally biased region" description="Polar residues" evidence="3">
    <location>
        <begin position="2036"/>
        <end position="2053"/>
    </location>
</feature>
<feature type="compositionally biased region" description="Polar residues" evidence="3">
    <location>
        <begin position="1098"/>
        <end position="1109"/>
    </location>
</feature>
<feature type="region of interest" description="Disordered" evidence="3">
    <location>
        <begin position="1134"/>
        <end position="1217"/>
    </location>
</feature>
<feature type="compositionally biased region" description="Polar residues" evidence="3">
    <location>
        <begin position="1149"/>
        <end position="1175"/>
    </location>
</feature>
<feature type="compositionally biased region" description="Polar residues" evidence="3">
    <location>
        <begin position="1274"/>
        <end position="1288"/>
    </location>
</feature>
<feature type="compositionally biased region" description="Polar residues" evidence="3">
    <location>
        <begin position="1185"/>
        <end position="1206"/>
    </location>
</feature>
<dbReference type="InterPro" id="IPR051293">
    <property type="entry name" value="MTUS1/CCDC69"/>
</dbReference>
<accession>A0A0L0CIJ9</accession>
<keyword evidence="1 2" id="KW-0175">Coiled coil</keyword>
<feature type="region of interest" description="Disordered" evidence="3">
    <location>
        <begin position="2036"/>
        <end position="2064"/>
    </location>
</feature>
<evidence type="ECO:0000256" key="3">
    <source>
        <dbReference type="SAM" id="MobiDB-lite"/>
    </source>
</evidence>
<evidence type="ECO:0000313" key="5">
    <source>
        <dbReference type="Proteomes" id="UP000037069"/>
    </source>
</evidence>
<feature type="compositionally biased region" description="Polar residues" evidence="3">
    <location>
        <begin position="948"/>
        <end position="977"/>
    </location>
</feature>
<feature type="region of interest" description="Disordered" evidence="3">
    <location>
        <begin position="1306"/>
        <end position="1569"/>
    </location>
</feature>
<dbReference type="PANTHER" id="PTHR24200:SF11">
    <property type="entry name" value="TOUCAN, ISOFORM A"/>
    <property type="match status" value="1"/>
</dbReference>
<feature type="region of interest" description="Disordered" evidence="3">
    <location>
        <begin position="915"/>
        <end position="997"/>
    </location>
</feature>
<keyword evidence="5" id="KW-1185">Reference proteome</keyword>
<dbReference type="STRING" id="7375.A0A0L0CIJ9"/>
<evidence type="ECO:0000313" key="4">
    <source>
        <dbReference type="EMBL" id="KNC31309.1"/>
    </source>
</evidence>
<sequence>MAKEPTSTRLPMSGLSRIPLPGLIRPPTAISLPRTSLLRPPATFAKTRPISYSGLRPPIQQALTIKKSSSGDRINTLNSTVNMVSKKTTTVFKKFFAKADPTPTKNDATVSTKLQNVTTVLDTPRPTLTRSETFVRDDSPENLISTPMPATGGAKRGALCESTPLLNTNTNHCLYITQSLDSTFIPNCEVNQAPMQRKHTLESTRLSNIGFGNTMDIDSPKNKTQVANAGFGNTIDIDTPKNIAKKFDTNKGGEDIDDCTQTFDMISENKTFNKTHSIKELDRPNATHNINATDVMGRTLCVISPQVSKVNENITRTLDDTQLLDKLTNVNVTQTVDSAANTKLTEYIDILSPATNATYSNPGSNENLLMIDDVSIPSGFEEDIATDVQKHLEKLNHQQFLDITTENLDDTLKALAPDKANMKLPLNSTMNTERLLDITEHMSTPAKHMHLLNLTKDYMDTPNIKNTTQLLYMTQTSTSCTTTPDRNACNKYNNPMYQLTPIPVHLQSLKGAQSDLVLPIRTPDEDGHQEVMDIDTTLISSGGRTDAFYQQADIPQITSSLQDVNNPNKKSRFSFGLDLTESTLDCSIELVDVSLSSQAINCSQNSTQNMTNSSSTQQMQQQFLKKQNSFDLDESLGILTPDQMKEFLDSAATNNTNNLDLPLLLNNTNNFNNHSHKFVLQQMRIDQTPSPEELPLDPVEVKTDINDMVLQHQQLQLHHQQQNLQSQITFSNEDQQQQCLESLSLHTDTEPSKTETINKSISSSVSKISTSFITSVTSVTSLDTGYQGDGEMSRPASRGPCDHSPSNGPIRKGVSRQPSFNQQQGVGGHLPPVRRQDPMTDSDFFTESDADDVFHRGDRRAQVIDGQLYGPMLQPAASVFISEDPQMEDSCMESSGIFTDVENRCDEDLAQMRRQDTHETTNDLSPDNDLDGDDSTETVRSNRESTTKRLQNFSQCSEKSTATPGSVMSATHTSSAVHGQGHLSSSQTSSTIRSSMSTDHLSADTTLSNRTSYCSVDGSNVNINSIGVDFKSFCSLDEAFDGEHNKNSNKYDDDVNTAYRPVKLTKSSTTSTTSWCEQPLQKHLMAVQKQTSPRKHSSLTSLTTENGVHNKTITTKLNNTTTSPLFVTQNQILKSRKHSDQDSLRSEAVSVSGTGSKSSLNESVKLSQTPTSLSGKHSPRYKCNTPKSAKVRSSPSQSGSNKNNSPPVVRKYHHSPNKWDAVMNQIASNKSVIRKNYNDVKSKVSTRITTTTGAVSGTSTGGGGASGSSASVSPTQRRSPLNNISINRNLSPSVTKVSKIIKSPEPTAISSSVLSTHPATLKSSSPKRLPQNSHINRGRSYSKDSQKSSQSDLSLTSVSGGGVAGSPKLLAKTPLRAAKKRDVRNLSISPTDLGPPPKTQQTANGSSTRPKPAIISLTQKRFTSNVQSNSSTSPSTTSTTASTPTGGSTTSIKGSPPPKKFTLHTKRLDIKSTPGKTPLKDHNRILNQTITTSTSNNKAISKPETSSETTSEHQEIGVNNNNNIHEKSTTASTRTNSRTSSPTILTNATNTTIINNKKTPASPAVTASNNSIEKKLHSKLPNSSTTSSTTLAGRKLLLQKQHQQLSDDTITNNSSLELNNELQQLKCLNRHSYNGSLNYQTFEQQQQQLQELQKQTEHQAKSTEALGVLLQYLVYDLDAFACPSLKTESLKTKDKLKKTLLLLDEAKHVCSELQDQLGDKDVYYTQRENELQALHRCELEKARSNLVEFQTMAKQQISSLEAQLQNSESENKRLLEAYRIEMEHKMSQKQQQLDTAEEHGKSLSERLQALEVSEQQLRVQLTQTESSYAGRLQAAAEREQELTERLKQQTKELDKLKALKENNERELKEKLNLSNDEVAVLRTSRRSLNESGVGSPRNTSSLTSSTHMELNRLQSEAESLRCVLELKQKEISKLTKQNEELLRDADEKLALQAKISLLESKNEMLHSELEIKSEKEKEYLRQIDEVQKAFSHETVKRTRLSYDNEALQWQLKQRSEQLHIVETKLQELSAHDISTTSVANRSSQNGASLTSSIHMDDISPPTSPVIKGVIEKTDSVSWVLEMDDETPEAAASKMVKRAGSFRSVERSPSTRRQLSVSASAAYSGNMTNCNSSLMEVAGPNPLSQSMSATSVIREHSKVEVNEFNNRSHPRIRSKSVSIKGCESSQPQPKSSKKVSRQLSGGSSSRKNELSTNWKEPVLTSSPYVMRPRSSTLKIDNESEEVLFRRSSASKLITCDTSALNKGERLEMRSLPSHPSVQDLKVIKKCQEIQESAGEAMVSGTNSEDESCSASSDDVVSTASSSAASDSTTSSNQLKNSRMSFEEVLLIEKINSLSGTPMEVSWSEDGDGLGNSSTL</sequence>
<feature type="region of interest" description="Disordered" evidence="3">
    <location>
        <begin position="1089"/>
        <end position="1116"/>
    </location>
</feature>
<feature type="compositionally biased region" description="Polar residues" evidence="3">
    <location>
        <begin position="1399"/>
        <end position="1409"/>
    </location>
</feature>
<feature type="region of interest" description="Disordered" evidence="3">
    <location>
        <begin position="2159"/>
        <end position="2214"/>
    </location>
</feature>
<feature type="region of interest" description="Disordered" evidence="3">
    <location>
        <begin position="1885"/>
        <end position="1906"/>
    </location>
</feature>
<dbReference type="Proteomes" id="UP000037069">
    <property type="component" value="Unassembled WGS sequence"/>
</dbReference>
<comment type="caution">
    <text evidence="4">The sequence shown here is derived from an EMBL/GenBank/DDBJ whole genome shotgun (WGS) entry which is preliminary data.</text>
</comment>